<dbReference type="RefSeq" id="WP_068367948.1">
    <property type="nucleotide sequence ID" value="NZ_KQ960175.1"/>
</dbReference>
<evidence type="ECO:0008006" key="4">
    <source>
        <dbReference type="Google" id="ProtNLM"/>
    </source>
</evidence>
<feature type="transmembrane region" description="Helical" evidence="1">
    <location>
        <begin position="89"/>
        <end position="113"/>
    </location>
</feature>
<evidence type="ECO:0000313" key="3">
    <source>
        <dbReference type="Proteomes" id="UP000070442"/>
    </source>
</evidence>
<dbReference type="AlphaFoldDB" id="A0A134AG20"/>
<accession>A0A134AG20</accession>
<keyword evidence="1" id="KW-0812">Transmembrane</keyword>
<dbReference type="OrthoDB" id="9797743at2"/>
<keyword evidence="1" id="KW-1133">Transmembrane helix</keyword>
<reference evidence="3" key="1">
    <citation type="submission" date="2016-01" db="EMBL/GenBank/DDBJ databases">
        <authorList>
            <person name="Mitreva M."/>
            <person name="Pepin K.H."/>
            <person name="Mihindukulasuriya K.A."/>
            <person name="Fulton R."/>
            <person name="Fronick C."/>
            <person name="O'Laughlin M."/>
            <person name="Miner T."/>
            <person name="Herter B."/>
            <person name="Rosa B.A."/>
            <person name="Cordes M."/>
            <person name="Tomlinson C."/>
            <person name="Wollam A."/>
            <person name="Palsikar V.B."/>
            <person name="Mardis E.R."/>
            <person name="Wilson R.K."/>
        </authorList>
    </citation>
    <scope>NUCLEOTIDE SEQUENCE [LARGE SCALE GENOMIC DNA]</scope>
    <source>
        <strain evidence="3">DNF00729</strain>
    </source>
</reference>
<keyword evidence="3" id="KW-1185">Reference proteome</keyword>
<evidence type="ECO:0000313" key="2">
    <source>
        <dbReference type="EMBL" id="KXB66666.1"/>
    </source>
</evidence>
<evidence type="ECO:0000256" key="1">
    <source>
        <dbReference type="SAM" id="Phobius"/>
    </source>
</evidence>
<dbReference type="Proteomes" id="UP000070442">
    <property type="component" value="Unassembled WGS sequence"/>
</dbReference>
<dbReference type="STRING" id="755172.HMPREF1863_01048"/>
<dbReference type="Pfam" id="PF22564">
    <property type="entry name" value="HAAS"/>
    <property type="match status" value="1"/>
</dbReference>
<gene>
    <name evidence="2" type="ORF">HMPREF1863_01048</name>
</gene>
<feature type="transmembrane region" description="Helical" evidence="1">
    <location>
        <begin position="119"/>
        <end position="136"/>
    </location>
</feature>
<protein>
    <recommendedName>
        <fullName evidence="4">DUF1700 domain-containing protein</fullName>
    </recommendedName>
</protein>
<feature type="transmembrane region" description="Helical" evidence="1">
    <location>
        <begin position="148"/>
        <end position="170"/>
    </location>
</feature>
<name>A0A134AG20_9FIRM</name>
<dbReference type="EMBL" id="LSDG01000027">
    <property type="protein sequence ID" value="KXB66666.1"/>
    <property type="molecule type" value="Genomic_DNA"/>
</dbReference>
<dbReference type="PATRIC" id="fig|755172.3.peg.1007"/>
<sequence>MRTEHNEKAIEKYLSRLDRYLVHMSVSEKTDILSELKNSFYERMRNGQTAESIIEEMEPPKELAMDYLGESMIKDKGFSWRNFMRSLCFYSYASFLWVSIIPTLAILSVSFFFSAGVSVIAGIMGLLKGIVHISLIDNVKLVFFVKELTGFPALLAGLLLAIIFIVLGVLCWKGTIHLIQFLQDQKWKMELSRRN</sequence>
<keyword evidence="1" id="KW-0472">Membrane</keyword>
<proteinExistence type="predicted"/>
<organism evidence="2 3">
    <name type="scientific">Aedoeadaptatus coxii</name>
    <dbReference type="NCBI Taxonomy" id="755172"/>
    <lineage>
        <taxon>Bacteria</taxon>
        <taxon>Bacillati</taxon>
        <taxon>Bacillota</taxon>
        <taxon>Tissierellia</taxon>
        <taxon>Tissierellales</taxon>
        <taxon>Peptoniphilaceae</taxon>
        <taxon>Aedoeadaptatus</taxon>
    </lineage>
</organism>
<comment type="caution">
    <text evidence="2">The sequence shown here is derived from an EMBL/GenBank/DDBJ whole genome shotgun (WGS) entry which is preliminary data.</text>
</comment>